<evidence type="ECO:0000256" key="3">
    <source>
        <dbReference type="SAM" id="MobiDB-lite"/>
    </source>
</evidence>
<dbReference type="EMBL" id="MCOG01000159">
    <property type="protein sequence ID" value="ORY33662.1"/>
    <property type="molecule type" value="Genomic_DNA"/>
</dbReference>
<dbReference type="GO" id="GO:0003690">
    <property type="term" value="F:double-stranded DNA binding"/>
    <property type="evidence" value="ECO:0007669"/>
    <property type="project" value="TreeGrafter"/>
</dbReference>
<dbReference type="Gene3D" id="1.25.40.20">
    <property type="entry name" value="Ankyrin repeat-containing domain"/>
    <property type="match status" value="1"/>
</dbReference>
<dbReference type="AlphaFoldDB" id="A0A1Y2BFT2"/>
<dbReference type="InterPro" id="IPR013783">
    <property type="entry name" value="Ig-like_fold"/>
</dbReference>
<dbReference type="PANTHER" id="PTHR23335">
    <property type="entry name" value="CALMODULIN-BINDING TRANSCRIPTION ACTIVATOR CAMTA"/>
    <property type="match status" value="1"/>
</dbReference>
<dbReference type="InterPro" id="IPR014756">
    <property type="entry name" value="Ig_E-set"/>
</dbReference>
<dbReference type="InterPro" id="IPR057962">
    <property type="entry name" value="SPT23_MGA2_DBD"/>
</dbReference>
<dbReference type="Proteomes" id="UP000193920">
    <property type="component" value="Unassembled WGS sequence"/>
</dbReference>
<feature type="compositionally biased region" description="Basic residues" evidence="3">
    <location>
        <begin position="244"/>
        <end position="254"/>
    </location>
</feature>
<feature type="compositionally biased region" description="Basic and acidic residues" evidence="3">
    <location>
        <begin position="1068"/>
        <end position="1084"/>
    </location>
</feature>
<dbReference type="CDD" id="cd00102">
    <property type="entry name" value="IPT"/>
    <property type="match status" value="1"/>
</dbReference>
<proteinExistence type="predicted"/>
<feature type="region of interest" description="Disordered" evidence="3">
    <location>
        <begin position="794"/>
        <end position="849"/>
    </location>
</feature>
<reference evidence="6 7" key="1">
    <citation type="submission" date="2016-08" db="EMBL/GenBank/DDBJ databases">
        <title>A Parts List for Fungal Cellulosomes Revealed by Comparative Genomics.</title>
        <authorList>
            <consortium name="DOE Joint Genome Institute"/>
            <person name="Haitjema C.H."/>
            <person name="Gilmore S.P."/>
            <person name="Henske J.K."/>
            <person name="Solomon K.V."/>
            <person name="De Groot R."/>
            <person name="Kuo A."/>
            <person name="Mondo S.J."/>
            <person name="Salamov A.A."/>
            <person name="Labutti K."/>
            <person name="Zhao Z."/>
            <person name="Chiniquy J."/>
            <person name="Barry K."/>
            <person name="Brewer H.M."/>
            <person name="Purvine S.O."/>
            <person name="Wright A.T."/>
            <person name="Boxma B."/>
            <person name="Van Alen T."/>
            <person name="Hackstein J.H."/>
            <person name="Baker S.E."/>
            <person name="Grigoriev I.V."/>
            <person name="O'Malley M.A."/>
        </authorList>
    </citation>
    <scope>NUCLEOTIDE SEQUENCE [LARGE SCALE GENOMIC DNA]</scope>
    <source>
        <strain evidence="6 7">G1</strain>
    </source>
</reference>
<evidence type="ECO:0000256" key="1">
    <source>
        <dbReference type="ARBA" id="ARBA00023043"/>
    </source>
</evidence>
<dbReference type="SUPFAM" id="SSF48403">
    <property type="entry name" value="Ankyrin repeat"/>
    <property type="match status" value="1"/>
</dbReference>
<protein>
    <submittedName>
        <fullName evidence="6">Ankyrin</fullName>
    </submittedName>
</protein>
<dbReference type="Pfam" id="PF12796">
    <property type="entry name" value="Ank_2"/>
    <property type="match status" value="1"/>
</dbReference>
<comment type="caution">
    <text evidence="6">The sequence shown here is derived from an EMBL/GenBank/DDBJ whole genome shotgun (WGS) entry which is preliminary data.</text>
</comment>
<feature type="compositionally biased region" description="Basic residues" evidence="3">
    <location>
        <begin position="1085"/>
        <end position="1101"/>
    </location>
</feature>
<dbReference type="Gene3D" id="2.60.40.10">
    <property type="entry name" value="Immunoglobulins"/>
    <property type="match status" value="1"/>
</dbReference>
<keyword evidence="4" id="KW-0472">Membrane</keyword>
<feature type="compositionally biased region" description="Polar residues" evidence="3">
    <location>
        <begin position="277"/>
        <end position="293"/>
    </location>
</feature>
<evidence type="ECO:0000256" key="4">
    <source>
        <dbReference type="SAM" id="Phobius"/>
    </source>
</evidence>
<dbReference type="SMART" id="SM00248">
    <property type="entry name" value="ANK"/>
    <property type="match status" value="3"/>
</dbReference>
<dbReference type="SUPFAM" id="SSF81296">
    <property type="entry name" value="E set domains"/>
    <property type="match status" value="1"/>
</dbReference>
<evidence type="ECO:0000259" key="5">
    <source>
        <dbReference type="SMART" id="SM00429"/>
    </source>
</evidence>
<name>A0A1Y2BFT2_9FUNG</name>
<keyword evidence="1 2" id="KW-0040">ANK repeat</keyword>
<dbReference type="Pfam" id="PF25603">
    <property type="entry name" value="SPT23_MGA2_DBD"/>
    <property type="match status" value="1"/>
</dbReference>
<gene>
    <name evidence="6" type="ORF">LY90DRAFT_705091</name>
</gene>
<dbReference type="InterPro" id="IPR002909">
    <property type="entry name" value="IPT_dom"/>
</dbReference>
<dbReference type="InterPro" id="IPR002110">
    <property type="entry name" value="Ankyrin_rpt"/>
</dbReference>
<feature type="domain" description="IPT/TIG" evidence="5">
    <location>
        <begin position="491"/>
        <end position="575"/>
    </location>
</feature>
<dbReference type="PANTHER" id="PTHR23335:SF1">
    <property type="entry name" value="CALMODULIN-BINDING TRANSCRIPTION ACTIVATOR, ISOFORM F"/>
    <property type="match status" value="1"/>
</dbReference>
<accession>A0A1Y2BFT2</accession>
<dbReference type="InterPro" id="IPR036770">
    <property type="entry name" value="Ankyrin_rpt-contain_sf"/>
</dbReference>
<feature type="compositionally biased region" description="Basic and acidic residues" evidence="3">
    <location>
        <begin position="1102"/>
        <end position="1131"/>
    </location>
</feature>
<dbReference type="PROSITE" id="PS50088">
    <property type="entry name" value="ANK_REPEAT"/>
    <property type="match status" value="2"/>
</dbReference>
<dbReference type="GO" id="GO:0003712">
    <property type="term" value="F:transcription coregulator activity"/>
    <property type="evidence" value="ECO:0007669"/>
    <property type="project" value="TreeGrafter"/>
</dbReference>
<feature type="compositionally biased region" description="Low complexity" evidence="3">
    <location>
        <begin position="267"/>
        <end position="276"/>
    </location>
</feature>
<evidence type="ECO:0000313" key="7">
    <source>
        <dbReference type="Proteomes" id="UP000193920"/>
    </source>
</evidence>
<organism evidence="6 7">
    <name type="scientific">Neocallimastix californiae</name>
    <dbReference type="NCBI Taxonomy" id="1754190"/>
    <lineage>
        <taxon>Eukaryota</taxon>
        <taxon>Fungi</taxon>
        <taxon>Fungi incertae sedis</taxon>
        <taxon>Chytridiomycota</taxon>
        <taxon>Chytridiomycota incertae sedis</taxon>
        <taxon>Neocallimastigomycetes</taxon>
        <taxon>Neocallimastigales</taxon>
        <taxon>Neocallimastigaceae</taxon>
        <taxon>Neocallimastix</taxon>
    </lineage>
</organism>
<dbReference type="GO" id="GO:0006357">
    <property type="term" value="P:regulation of transcription by RNA polymerase II"/>
    <property type="evidence" value="ECO:0007669"/>
    <property type="project" value="TreeGrafter"/>
</dbReference>
<evidence type="ECO:0000256" key="2">
    <source>
        <dbReference type="PROSITE-ProRule" id="PRU00023"/>
    </source>
</evidence>
<dbReference type="SMART" id="SM00429">
    <property type="entry name" value="IPT"/>
    <property type="match status" value="1"/>
</dbReference>
<keyword evidence="4" id="KW-1133">Transmembrane helix</keyword>
<sequence>MSVDTQTIGLTSDILDTAYKKSELTHLCLNKAKRFLDEKYNNISQGLKINVLGVSLHNAKSRVETQTKICIQVVTDKGEKVQRWSHLKLPEVLVNTPKIRKSKYSNQYDDVNEESILNLDAMVVCASDLNKSAIHMCVGCVQRERKRSLKRDLKKNAVETAIDKEINNLMSEHENERIIIFNCNQIIEFGGGDCILPSRITCYCRHHKEKIGFCIYFVLRDHNGVVVATGLSPPILITDDHKSNSFKKNGRKRVKLEQQSALPPSPTLTSSSLTPPQSINENDNASPMVSQQNESSLLVDYTNNGIYKQSTIVNKTVPSNAINVPETTKNTPVNTIQYSSGFDMNITPLSPISSPEMNMNYSQQASYTTIASTSTSAINSIVPTLPNYNITNKVISPTTHGLDMNIKTETGLINEAQLNSLISGAQPQVLPMYSNIPNNAAAVVNNHLIVDQNIVIPSNSIAETMDTHRKLYNPNGYTINRMNQTLSSENAPYINKLIPSEGPLSGGIEVTVLGVNFMEGLVVVFGDTEAQTQFYSSSTLICILPPAQVPGPVPVAVKSYSFNIPIQNLMIFNYKNESDKQLMELALQVVGLRMTGKIDDARNIAMKIVSISDSSEEYNNKQDVNVESRNRAYSGISSDDPILKSSISILQRYIMDLNVQNKTFNNGVLEINSLENEVIQCLASIISPDEPFEEEEINLTTAAGQTLLHFAVLLNMTSLIKWLIALDIDIDSSDINGNTALHLAILMGNSLVVKILINNDADVYCENCNGKTPLDLAYELNNESIIDIIENVMDEEEEEEEEDNEEEEEEDNENEKLYEMSSEEEDEELEEDEEEEEEEEFNIENEKIKFNDVSNKNENEKIERENVIENIDNLTPETTSRSVNYFKSSHENNKVKQRKSQQNLNINKNIFEKENYYTSEVETDIYDAKPVETDLNDYSHMVNEGENIDSQIISPEVALNKIKSKYKLLQKDLPQYAMSLFSGKDKNSTQTKSEISWFQNIQQMPNFMNFSTITAFNFSFTNPFPLVTQHWNDLRKKQFEEWRRNQSLYTLLKRDSSAVIVHDDLEEEKKKDKVGEPKQNEKKSSSSKKTHRYMRLHYGRKGNKENSEGNGEKENSEKENGEKENSEKDYNEENDELFEDLDDYDYDEYIENGLFENDPRLTERERRLLAKQKHSRENRKRLRRDRTLFLFWIPTILVMVALALLRVYTFRKIVLETVNTLVLIPLGLEPYEIITVNHDQDLADIINII</sequence>
<keyword evidence="7" id="KW-1185">Reference proteome</keyword>
<dbReference type="PROSITE" id="PS50297">
    <property type="entry name" value="ANK_REP_REGION"/>
    <property type="match status" value="1"/>
</dbReference>
<dbReference type="GO" id="GO:0005634">
    <property type="term" value="C:nucleus"/>
    <property type="evidence" value="ECO:0007669"/>
    <property type="project" value="TreeGrafter"/>
</dbReference>
<feature type="transmembrane region" description="Helical" evidence="4">
    <location>
        <begin position="1189"/>
        <end position="1208"/>
    </location>
</feature>
<feature type="region of interest" description="Disordered" evidence="3">
    <location>
        <begin position="1068"/>
        <end position="1132"/>
    </location>
</feature>
<feature type="compositionally biased region" description="Acidic residues" evidence="3">
    <location>
        <begin position="794"/>
        <end position="813"/>
    </location>
</feature>
<keyword evidence="4" id="KW-0812">Transmembrane</keyword>
<dbReference type="OrthoDB" id="71307at2759"/>
<feature type="repeat" description="ANK" evidence="2">
    <location>
        <begin position="703"/>
        <end position="735"/>
    </location>
</feature>
<dbReference type="Pfam" id="PF01833">
    <property type="entry name" value="TIG"/>
    <property type="match status" value="1"/>
</dbReference>
<feature type="region of interest" description="Disordered" evidence="3">
    <location>
        <begin position="239"/>
        <end position="293"/>
    </location>
</feature>
<feature type="compositionally biased region" description="Acidic residues" evidence="3">
    <location>
        <begin position="821"/>
        <end position="843"/>
    </location>
</feature>
<evidence type="ECO:0000313" key="6">
    <source>
        <dbReference type="EMBL" id="ORY33662.1"/>
    </source>
</evidence>
<dbReference type="STRING" id="1754190.A0A1Y2BFT2"/>
<feature type="repeat" description="ANK" evidence="2">
    <location>
        <begin position="736"/>
        <end position="768"/>
    </location>
</feature>